<dbReference type="OrthoDB" id="68611at2759"/>
<keyword evidence="11" id="KW-1185">Reference proteome</keyword>
<evidence type="ECO:0000256" key="9">
    <source>
        <dbReference type="SAM" id="Phobius"/>
    </source>
</evidence>
<keyword evidence="6" id="KW-0406">Ion transport</keyword>
<evidence type="ECO:0000256" key="8">
    <source>
        <dbReference type="ARBA" id="ARBA00023303"/>
    </source>
</evidence>
<comment type="subcellular location">
    <subcellularLocation>
        <location evidence="1">Membrane</location>
        <topology evidence="1">Multi-pass membrane protein</topology>
    </subcellularLocation>
</comment>
<protein>
    <recommendedName>
        <fullName evidence="12">Aluminum-activated malate transporter</fullName>
    </recommendedName>
</protein>
<name>A0A484K636_9ASTE</name>
<keyword evidence="4 9" id="KW-0812">Transmembrane</keyword>
<evidence type="ECO:0000256" key="7">
    <source>
        <dbReference type="ARBA" id="ARBA00023136"/>
    </source>
</evidence>
<feature type="transmembrane region" description="Helical" evidence="9">
    <location>
        <begin position="96"/>
        <end position="113"/>
    </location>
</feature>
<feature type="transmembrane region" description="Helical" evidence="9">
    <location>
        <begin position="181"/>
        <end position="203"/>
    </location>
</feature>
<dbReference type="Pfam" id="PF11744">
    <property type="entry name" value="ALMT"/>
    <property type="match status" value="1"/>
</dbReference>
<keyword evidence="7 9" id="KW-0472">Membrane</keyword>
<evidence type="ECO:0000256" key="6">
    <source>
        <dbReference type="ARBA" id="ARBA00023065"/>
    </source>
</evidence>
<comment type="similarity">
    <text evidence="2">Belongs to the aromatic acid exporter (TC 2.A.85) family.</text>
</comment>
<evidence type="ECO:0000313" key="10">
    <source>
        <dbReference type="EMBL" id="VFQ59234.1"/>
    </source>
</evidence>
<evidence type="ECO:0000256" key="4">
    <source>
        <dbReference type="ARBA" id="ARBA00022692"/>
    </source>
</evidence>
<keyword evidence="5 9" id="KW-1133">Transmembrane helix</keyword>
<proteinExistence type="inferred from homology"/>
<evidence type="ECO:0000256" key="1">
    <source>
        <dbReference type="ARBA" id="ARBA00004141"/>
    </source>
</evidence>
<evidence type="ECO:0000313" key="11">
    <source>
        <dbReference type="Proteomes" id="UP000595140"/>
    </source>
</evidence>
<evidence type="ECO:0000256" key="3">
    <source>
        <dbReference type="ARBA" id="ARBA00022448"/>
    </source>
</evidence>
<keyword evidence="8" id="KW-0407">Ion channel</keyword>
<dbReference type="Proteomes" id="UP000595140">
    <property type="component" value="Unassembled WGS sequence"/>
</dbReference>
<dbReference type="GO" id="GO:0016020">
    <property type="term" value="C:membrane"/>
    <property type="evidence" value="ECO:0007669"/>
    <property type="project" value="UniProtKB-SubCell"/>
</dbReference>
<keyword evidence="3" id="KW-0813">Transport</keyword>
<dbReference type="InterPro" id="IPR020966">
    <property type="entry name" value="ALMT"/>
</dbReference>
<gene>
    <name evidence="10" type="ORF">CCAM_LOCUS1010</name>
</gene>
<reference evidence="10 11" key="1">
    <citation type="submission" date="2018-04" db="EMBL/GenBank/DDBJ databases">
        <authorList>
            <person name="Vogel A."/>
        </authorList>
    </citation>
    <scope>NUCLEOTIDE SEQUENCE [LARGE SCALE GENOMIC DNA]</scope>
</reference>
<sequence length="267" mass="29250">MDIIDSPPQSSSTFLGKLRAKVVEIAKNVFKMGKEDPRRIVHSFKVGIALTINSLFYYCNSLYDSFETSGIWAVLTVVVVFEFTVGATLSKGLNRGFATLVAAGMGVGAKYLADLCGEKGEPIVLGALVFILAGVLTFARFAPRIKKKYDYGVLIFILTFSMVAVSGYRSEEIIEVARHRFLTVVIAGGTCILISIILCPAWAGQDLQNLIAANIEKLGLSIEVHILGFRKGKEEPPKVTTHLLNTIDPYSIPRLLRNLWQTLHGGK</sequence>
<feature type="transmembrane region" description="Helical" evidence="9">
    <location>
        <begin position="125"/>
        <end position="142"/>
    </location>
</feature>
<dbReference type="EMBL" id="OOIL02000003">
    <property type="protein sequence ID" value="VFQ59234.1"/>
    <property type="molecule type" value="Genomic_DNA"/>
</dbReference>
<accession>A0A484K636</accession>
<evidence type="ECO:0000256" key="5">
    <source>
        <dbReference type="ARBA" id="ARBA00022989"/>
    </source>
</evidence>
<feature type="transmembrane region" description="Helical" evidence="9">
    <location>
        <begin position="149"/>
        <end position="169"/>
    </location>
</feature>
<feature type="transmembrane region" description="Helical" evidence="9">
    <location>
        <begin position="70"/>
        <end position="89"/>
    </location>
</feature>
<dbReference type="GO" id="GO:0015743">
    <property type="term" value="P:malate transport"/>
    <property type="evidence" value="ECO:0007669"/>
    <property type="project" value="InterPro"/>
</dbReference>
<dbReference type="PANTHER" id="PTHR31086">
    <property type="entry name" value="ALUMINUM-ACTIVATED MALATE TRANSPORTER 10"/>
    <property type="match status" value="1"/>
</dbReference>
<evidence type="ECO:0000256" key="2">
    <source>
        <dbReference type="ARBA" id="ARBA00007079"/>
    </source>
</evidence>
<evidence type="ECO:0008006" key="12">
    <source>
        <dbReference type="Google" id="ProtNLM"/>
    </source>
</evidence>
<organism evidence="10 11">
    <name type="scientific">Cuscuta campestris</name>
    <dbReference type="NCBI Taxonomy" id="132261"/>
    <lineage>
        <taxon>Eukaryota</taxon>
        <taxon>Viridiplantae</taxon>
        <taxon>Streptophyta</taxon>
        <taxon>Embryophyta</taxon>
        <taxon>Tracheophyta</taxon>
        <taxon>Spermatophyta</taxon>
        <taxon>Magnoliopsida</taxon>
        <taxon>eudicotyledons</taxon>
        <taxon>Gunneridae</taxon>
        <taxon>Pentapetalae</taxon>
        <taxon>asterids</taxon>
        <taxon>lamiids</taxon>
        <taxon>Solanales</taxon>
        <taxon>Convolvulaceae</taxon>
        <taxon>Cuscuteae</taxon>
        <taxon>Cuscuta</taxon>
        <taxon>Cuscuta subgen. Grammica</taxon>
        <taxon>Cuscuta sect. Cleistogrammica</taxon>
    </lineage>
</organism>
<dbReference type="AlphaFoldDB" id="A0A484K636"/>
<dbReference type="GO" id="GO:0034220">
    <property type="term" value="P:monoatomic ion transmembrane transport"/>
    <property type="evidence" value="ECO:0007669"/>
    <property type="project" value="UniProtKB-KW"/>
</dbReference>